<dbReference type="AlphaFoldDB" id="A0A1S1HIE5"/>
<evidence type="ECO:0000259" key="5">
    <source>
        <dbReference type="PROSITE" id="PS50850"/>
    </source>
</evidence>
<dbReference type="Gene3D" id="1.20.1250.20">
    <property type="entry name" value="MFS general substrate transporter like domains"/>
    <property type="match status" value="2"/>
</dbReference>
<sequence>MQEATIARPSGGLPYRGWLVVIAGFVCAMLTVGATVYSFTFFVPVLVEEFGLGYAQANIGIMALLLGMMVWSPLVGRLIDRLPIRLMVAAGAVLFAAGFLMIATATSLKVMLIATVGPISFGMIAAGALAANAITARWFRRRRGLAIGIIAVATSCGNAVMSPIAANAIEHFGWRAAVAGIGVGVSLIVGVLALLLMRDRPSEAQLIEGGEITPAMLDGSAAAPAAEPVWSTRALLRERNFWLIMFGCGLILASDQTLIQTNAPYFRTKGISLIDASWLVSVGGVSAVVGKLVAGWLADHVDVRRVFAVVALFHVILLSLYMIWPGYWVMLGAFALIGLAVGGVYPVWTVLTANSFGSRSFGSALGAMAVGMQPLSIAALYAVGRIRDQTGNYNLAFAGLLVMVVLAFILVSLTRPGARVPKA</sequence>
<comment type="caution">
    <text evidence="6">The sequence shown here is derived from an EMBL/GenBank/DDBJ whole genome shotgun (WGS) entry which is preliminary data.</text>
</comment>
<feature type="transmembrane region" description="Helical" evidence="4">
    <location>
        <begin position="271"/>
        <end position="294"/>
    </location>
</feature>
<feature type="transmembrane region" description="Helical" evidence="4">
    <location>
        <begin position="18"/>
        <end position="42"/>
    </location>
</feature>
<feature type="transmembrane region" description="Helical" evidence="4">
    <location>
        <begin position="330"/>
        <end position="351"/>
    </location>
</feature>
<feature type="transmembrane region" description="Helical" evidence="4">
    <location>
        <begin position="86"/>
        <end position="105"/>
    </location>
</feature>
<proteinExistence type="predicted"/>
<dbReference type="InterPro" id="IPR036259">
    <property type="entry name" value="MFS_trans_sf"/>
</dbReference>
<feature type="transmembrane region" description="Helical" evidence="4">
    <location>
        <begin position="54"/>
        <end position="74"/>
    </location>
</feature>
<organism evidence="6 7">
    <name type="scientific">Edaphosphingomonas haloaromaticamans</name>
    <dbReference type="NCBI Taxonomy" id="653954"/>
    <lineage>
        <taxon>Bacteria</taxon>
        <taxon>Pseudomonadati</taxon>
        <taxon>Pseudomonadota</taxon>
        <taxon>Alphaproteobacteria</taxon>
        <taxon>Sphingomonadales</taxon>
        <taxon>Rhizorhabdaceae</taxon>
        <taxon>Edaphosphingomonas</taxon>
    </lineage>
</organism>
<reference evidence="6 7" key="1">
    <citation type="submission" date="2016-09" db="EMBL/GenBank/DDBJ databases">
        <title>Metabolic pathway, cell adaptation mechanisms and a novel monoxygenase revealed through proteogenomic-transcription analysis of a Sphingomonas haloaromaticamans strain degrading the fungicide ortho-phenylphenol.</title>
        <authorList>
            <person name="Perruchon C."/>
            <person name="Papadopoulou E.S."/>
            <person name="Rousidou C."/>
            <person name="Vasileiadis S."/>
            <person name="Tanou G."/>
            <person name="Amoutzias G."/>
            <person name="Molassiotis A."/>
            <person name="Karpouzas D.G."/>
        </authorList>
    </citation>
    <scope>NUCLEOTIDE SEQUENCE [LARGE SCALE GENOMIC DNA]</scope>
    <source>
        <strain evidence="6 7">P3</strain>
    </source>
</reference>
<dbReference type="PROSITE" id="PS50850">
    <property type="entry name" value="MFS"/>
    <property type="match status" value="1"/>
</dbReference>
<dbReference type="PANTHER" id="PTHR11360:SF284">
    <property type="entry name" value="EG:103B4.3 PROTEIN-RELATED"/>
    <property type="match status" value="1"/>
</dbReference>
<evidence type="ECO:0000313" key="6">
    <source>
        <dbReference type="EMBL" id="OHT21221.1"/>
    </source>
</evidence>
<dbReference type="Pfam" id="PF07690">
    <property type="entry name" value="MFS_1"/>
    <property type="match status" value="1"/>
</dbReference>
<keyword evidence="7" id="KW-1185">Reference proteome</keyword>
<dbReference type="EMBL" id="MIPT01000001">
    <property type="protein sequence ID" value="OHT21221.1"/>
    <property type="molecule type" value="Genomic_DNA"/>
</dbReference>
<evidence type="ECO:0000256" key="4">
    <source>
        <dbReference type="SAM" id="Phobius"/>
    </source>
</evidence>
<feature type="transmembrane region" description="Helical" evidence="4">
    <location>
        <begin position="145"/>
        <end position="166"/>
    </location>
</feature>
<dbReference type="Proteomes" id="UP000179467">
    <property type="component" value="Unassembled WGS sequence"/>
</dbReference>
<dbReference type="PANTHER" id="PTHR11360">
    <property type="entry name" value="MONOCARBOXYLATE TRANSPORTER"/>
    <property type="match status" value="1"/>
</dbReference>
<dbReference type="GO" id="GO:0022857">
    <property type="term" value="F:transmembrane transporter activity"/>
    <property type="evidence" value="ECO:0007669"/>
    <property type="project" value="InterPro"/>
</dbReference>
<dbReference type="InterPro" id="IPR020846">
    <property type="entry name" value="MFS_dom"/>
</dbReference>
<keyword evidence="1 4" id="KW-0812">Transmembrane</keyword>
<dbReference type="InterPro" id="IPR011701">
    <property type="entry name" value="MFS"/>
</dbReference>
<feature type="transmembrane region" description="Helical" evidence="4">
    <location>
        <begin position="395"/>
        <end position="413"/>
    </location>
</feature>
<gene>
    <name evidence="6" type="ORF">BHE75_03227</name>
</gene>
<dbReference type="RefSeq" id="WP_015457812.1">
    <property type="nucleotide sequence ID" value="NZ_MIPT01000001.1"/>
</dbReference>
<feature type="transmembrane region" description="Helical" evidence="4">
    <location>
        <begin position="241"/>
        <end position="259"/>
    </location>
</feature>
<dbReference type="OrthoDB" id="7560343at2"/>
<evidence type="ECO:0000256" key="3">
    <source>
        <dbReference type="ARBA" id="ARBA00023136"/>
    </source>
</evidence>
<evidence type="ECO:0000256" key="2">
    <source>
        <dbReference type="ARBA" id="ARBA00022989"/>
    </source>
</evidence>
<dbReference type="SUPFAM" id="SSF103473">
    <property type="entry name" value="MFS general substrate transporter"/>
    <property type="match status" value="1"/>
</dbReference>
<accession>A0A1S1HIE5</accession>
<keyword evidence="2 4" id="KW-1133">Transmembrane helix</keyword>
<feature type="transmembrane region" description="Helical" evidence="4">
    <location>
        <begin position="306"/>
        <end position="324"/>
    </location>
</feature>
<name>A0A1S1HIE5_9SPHN</name>
<dbReference type="InterPro" id="IPR050327">
    <property type="entry name" value="Proton-linked_MCT"/>
</dbReference>
<evidence type="ECO:0000256" key="1">
    <source>
        <dbReference type="ARBA" id="ARBA00022692"/>
    </source>
</evidence>
<keyword evidence="3 4" id="KW-0472">Membrane</keyword>
<evidence type="ECO:0000313" key="7">
    <source>
        <dbReference type="Proteomes" id="UP000179467"/>
    </source>
</evidence>
<feature type="transmembrane region" description="Helical" evidence="4">
    <location>
        <begin position="172"/>
        <end position="196"/>
    </location>
</feature>
<feature type="domain" description="Major facilitator superfamily (MFS) profile" evidence="5">
    <location>
        <begin position="19"/>
        <end position="419"/>
    </location>
</feature>
<protein>
    <submittedName>
        <fullName evidence="6">Major Facilitator Superfamily protein</fullName>
    </submittedName>
</protein>
<feature type="transmembrane region" description="Helical" evidence="4">
    <location>
        <begin position="111"/>
        <end position="133"/>
    </location>
</feature>
<feature type="transmembrane region" description="Helical" evidence="4">
    <location>
        <begin position="363"/>
        <end position="383"/>
    </location>
</feature>